<dbReference type="RefSeq" id="WP_379661857.1">
    <property type="nucleotide sequence ID" value="NZ_JBHUDG010000004.1"/>
</dbReference>
<name>A0ABW4IBW6_9SPHI</name>
<accession>A0ABW4IBW6</accession>
<evidence type="ECO:0000313" key="3">
    <source>
        <dbReference type="Proteomes" id="UP001597118"/>
    </source>
</evidence>
<feature type="transmembrane region" description="Helical" evidence="1">
    <location>
        <begin position="35"/>
        <end position="59"/>
    </location>
</feature>
<proteinExistence type="predicted"/>
<keyword evidence="1" id="KW-0472">Membrane</keyword>
<dbReference type="EMBL" id="JBHUDG010000004">
    <property type="protein sequence ID" value="MFD1629479.1"/>
    <property type="molecule type" value="Genomic_DNA"/>
</dbReference>
<sequence length="173" mass="20251">MNSTLLNNVLRFIILIFVQVFLLKNMVFYNLNVPFLYILFILLLPFETPNWLLFALAFLMGFTIDMFNDTLGLNAAACTILALMRVFFINITVQKDNYDSDPEPALGIMGFRWFFFYTLLLTLVHHFFLFNLEVFRFSEIGGTLSRVFISSGLTILLILITELVFYKKKKQRQ</sequence>
<organism evidence="2 3">
    <name type="scientific">Pseudopedobacter beijingensis</name>
    <dbReference type="NCBI Taxonomy" id="1207056"/>
    <lineage>
        <taxon>Bacteria</taxon>
        <taxon>Pseudomonadati</taxon>
        <taxon>Bacteroidota</taxon>
        <taxon>Sphingobacteriia</taxon>
        <taxon>Sphingobacteriales</taxon>
        <taxon>Sphingobacteriaceae</taxon>
        <taxon>Pseudopedobacter</taxon>
    </lineage>
</organism>
<keyword evidence="1" id="KW-0812">Transmembrane</keyword>
<keyword evidence="1" id="KW-1133">Transmembrane helix</keyword>
<reference evidence="3" key="1">
    <citation type="journal article" date="2019" name="Int. J. Syst. Evol. Microbiol.">
        <title>The Global Catalogue of Microorganisms (GCM) 10K type strain sequencing project: providing services to taxonomists for standard genome sequencing and annotation.</title>
        <authorList>
            <consortium name="The Broad Institute Genomics Platform"/>
            <consortium name="The Broad Institute Genome Sequencing Center for Infectious Disease"/>
            <person name="Wu L."/>
            <person name="Ma J."/>
        </authorList>
    </citation>
    <scope>NUCLEOTIDE SEQUENCE [LARGE SCALE GENOMIC DNA]</scope>
    <source>
        <strain evidence="3">CCUG 53762</strain>
    </source>
</reference>
<evidence type="ECO:0000256" key="1">
    <source>
        <dbReference type="SAM" id="Phobius"/>
    </source>
</evidence>
<comment type="caution">
    <text evidence="2">The sequence shown here is derived from an EMBL/GenBank/DDBJ whole genome shotgun (WGS) entry which is preliminary data.</text>
</comment>
<feature type="transmembrane region" description="Helical" evidence="1">
    <location>
        <begin position="6"/>
        <end position="23"/>
    </location>
</feature>
<protein>
    <submittedName>
        <fullName evidence="2">Rod shape-determining protein MreD</fullName>
    </submittedName>
</protein>
<feature type="transmembrane region" description="Helical" evidence="1">
    <location>
        <begin position="148"/>
        <end position="166"/>
    </location>
</feature>
<keyword evidence="3" id="KW-1185">Reference proteome</keyword>
<feature type="transmembrane region" description="Helical" evidence="1">
    <location>
        <begin position="105"/>
        <end position="128"/>
    </location>
</feature>
<feature type="transmembrane region" description="Helical" evidence="1">
    <location>
        <begin position="71"/>
        <end position="93"/>
    </location>
</feature>
<dbReference type="Proteomes" id="UP001597118">
    <property type="component" value="Unassembled WGS sequence"/>
</dbReference>
<evidence type="ECO:0000313" key="2">
    <source>
        <dbReference type="EMBL" id="MFD1629479.1"/>
    </source>
</evidence>
<gene>
    <name evidence="2" type="ORF">ACFSAH_06280</name>
</gene>